<protein>
    <submittedName>
        <fullName evidence="10">PhnE: predicted phosphonate transport system, permease protein</fullName>
    </submittedName>
</protein>
<dbReference type="HOGENOM" id="CLU_521506_0_0_7"/>
<dbReference type="InterPro" id="IPR000515">
    <property type="entry name" value="MetI-like"/>
</dbReference>
<feature type="transmembrane region" description="Helical" evidence="7">
    <location>
        <begin position="383"/>
        <end position="406"/>
    </location>
</feature>
<feature type="transmembrane region" description="Helical" evidence="7">
    <location>
        <begin position="466"/>
        <end position="485"/>
    </location>
</feature>
<comment type="similarity">
    <text evidence="7">Belongs to the binding-protein-dependent transport system permease family.</text>
</comment>
<dbReference type="AlphaFoldDB" id="K0NIU9"/>
<proteinExistence type="inferred from homology"/>
<evidence type="ECO:0000313" key="11">
    <source>
        <dbReference type="Proteomes" id="UP000007347"/>
    </source>
</evidence>
<feature type="transmembrane region" description="Helical" evidence="7">
    <location>
        <begin position="176"/>
        <end position="192"/>
    </location>
</feature>
<evidence type="ECO:0000256" key="6">
    <source>
        <dbReference type="ARBA" id="ARBA00023136"/>
    </source>
</evidence>
<dbReference type="PANTHER" id="PTHR30043">
    <property type="entry name" value="PHOSPHONATES TRANSPORT SYSTEM PERMEASE PROTEIN"/>
    <property type="match status" value="1"/>
</dbReference>
<evidence type="ECO:0000256" key="3">
    <source>
        <dbReference type="ARBA" id="ARBA00022475"/>
    </source>
</evidence>
<dbReference type="InterPro" id="IPR005769">
    <property type="entry name" value="PhnE/PtxC"/>
</dbReference>
<comment type="subcellular location">
    <subcellularLocation>
        <location evidence="1 7">Cell membrane</location>
        <topology evidence="1 7">Multi-pass membrane protein</topology>
    </subcellularLocation>
</comment>
<dbReference type="EMBL" id="FO203503">
    <property type="protein sequence ID" value="CCK81356.1"/>
    <property type="molecule type" value="Genomic_DNA"/>
</dbReference>
<dbReference type="SUPFAM" id="SSF161098">
    <property type="entry name" value="MetI-like"/>
    <property type="match status" value="1"/>
</dbReference>
<dbReference type="GO" id="GO:0015416">
    <property type="term" value="F:ABC-type phosphonate transporter activity"/>
    <property type="evidence" value="ECO:0007669"/>
    <property type="project" value="InterPro"/>
</dbReference>
<dbReference type="CDD" id="cd06261">
    <property type="entry name" value="TM_PBP2"/>
    <property type="match status" value="1"/>
</dbReference>
<keyword evidence="4 7" id="KW-0812">Transmembrane</keyword>
<dbReference type="Proteomes" id="UP000007347">
    <property type="component" value="Chromosome"/>
</dbReference>
<dbReference type="Gene3D" id="1.10.3720.10">
    <property type="entry name" value="MetI-like"/>
    <property type="match status" value="1"/>
</dbReference>
<feature type="transmembrane region" description="Helical" evidence="7">
    <location>
        <begin position="31"/>
        <end position="61"/>
    </location>
</feature>
<feature type="transmembrane region" description="Helical" evidence="7">
    <location>
        <begin position="125"/>
        <end position="146"/>
    </location>
</feature>
<evidence type="ECO:0000313" key="10">
    <source>
        <dbReference type="EMBL" id="CCK81356.1"/>
    </source>
</evidence>
<evidence type="ECO:0000256" key="8">
    <source>
        <dbReference type="SAM" id="Coils"/>
    </source>
</evidence>
<feature type="transmembrane region" description="Helical" evidence="7">
    <location>
        <begin position="314"/>
        <end position="344"/>
    </location>
</feature>
<gene>
    <name evidence="10" type="primary">phnE</name>
    <name evidence="10" type="ordered locus">TOL2_C31980</name>
</gene>
<evidence type="ECO:0000256" key="2">
    <source>
        <dbReference type="ARBA" id="ARBA00022448"/>
    </source>
</evidence>
<dbReference type="STRING" id="651182.TOL2_C31980"/>
<name>K0NIU9_DESTT</name>
<dbReference type="PATRIC" id="fig|651182.5.peg.3780"/>
<dbReference type="PROSITE" id="PS50928">
    <property type="entry name" value="ABC_TM1"/>
    <property type="match status" value="1"/>
</dbReference>
<feature type="domain" description="ABC transmembrane type-1" evidence="9">
    <location>
        <begin position="318"/>
        <end position="511"/>
    </location>
</feature>
<feature type="transmembrane region" description="Helical" evidence="7">
    <location>
        <begin position="70"/>
        <end position="90"/>
    </location>
</feature>
<organism evidence="10 11">
    <name type="scientific">Desulfobacula toluolica (strain DSM 7467 / Tol2)</name>
    <dbReference type="NCBI Taxonomy" id="651182"/>
    <lineage>
        <taxon>Bacteria</taxon>
        <taxon>Pseudomonadati</taxon>
        <taxon>Thermodesulfobacteriota</taxon>
        <taxon>Desulfobacteria</taxon>
        <taxon>Desulfobacterales</taxon>
        <taxon>Desulfobacteraceae</taxon>
        <taxon>Desulfobacula</taxon>
    </lineage>
</organism>
<keyword evidence="8" id="KW-0175">Coiled coil</keyword>
<dbReference type="InterPro" id="IPR035906">
    <property type="entry name" value="MetI-like_sf"/>
</dbReference>
<dbReference type="OrthoDB" id="7820570at2"/>
<evidence type="ECO:0000256" key="4">
    <source>
        <dbReference type="ARBA" id="ARBA00022692"/>
    </source>
</evidence>
<dbReference type="Pfam" id="PF00528">
    <property type="entry name" value="BPD_transp_1"/>
    <property type="match status" value="1"/>
</dbReference>
<feature type="transmembrane region" description="Helical" evidence="7">
    <location>
        <begin position="438"/>
        <end position="459"/>
    </location>
</feature>
<evidence type="ECO:0000259" key="9">
    <source>
        <dbReference type="PROSITE" id="PS50928"/>
    </source>
</evidence>
<evidence type="ECO:0000256" key="7">
    <source>
        <dbReference type="RuleBase" id="RU363032"/>
    </source>
</evidence>
<feature type="transmembrane region" description="Helical" evidence="7">
    <location>
        <begin position="7"/>
        <end position="25"/>
    </location>
</feature>
<evidence type="ECO:0000256" key="5">
    <source>
        <dbReference type="ARBA" id="ARBA00022989"/>
    </source>
</evidence>
<accession>K0NIU9</accession>
<dbReference type="KEGG" id="dto:TOL2_C31980"/>
<feature type="coiled-coil region" evidence="8">
    <location>
        <begin position="263"/>
        <end position="297"/>
    </location>
</feature>
<keyword evidence="5 7" id="KW-1133">Transmembrane helix</keyword>
<reference evidence="10 11" key="1">
    <citation type="journal article" date="2013" name="Environ. Microbiol.">
        <title>Complete genome, catabolic sub-proteomes and key-metabolites of Desulfobacula toluolica Tol2, a marine, aromatic compound-degrading, sulfate-reducing bacterium.</title>
        <authorList>
            <person name="Wohlbrand L."/>
            <person name="Jacob J.H."/>
            <person name="Kube M."/>
            <person name="Mussmann M."/>
            <person name="Jarling R."/>
            <person name="Beck A."/>
            <person name="Amann R."/>
            <person name="Wilkes H."/>
            <person name="Reinhardt R."/>
            <person name="Rabus R."/>
        </authorList>
    </citation>
    <scope>NUCLEOTIDE SEQUENCE [LARGE SCALE GENOMIC DNA]</scope>
    <source>
        <strain evidence="11">DSM 7467 / Tol2</strain>
    </source>
</reference>
<dbReference type="PANTHER" id="PTHR30043:SF1">
    <property type="entry name" value="ABC TRANSPORT SYSTEM PERMEASE PROTEIN P69"/>
    <property type="match status" value="1"/>
</dbReference>
<keyword evidence="3" id="KW-1003">Cell membrane</keyword>
<evidence type="ECO:0000256" key="1">
    <source>
        <dbReference type="ARBA" id="ARBA00004651"/>
    </source>
</evidence>
<keyword evidence="6 7" id="KW-0472">Membrane</keyword>
<dbReference type="RefSeq" id="WP_014958545.1">
    <property type="nucleotide sequence ID" value="NC_018645.1"/>
</dbReference>
<sequence length="522" mass="58599">MTKGYRIWVAIAGSMLVAGFFLPWLGKTPFFFSGLFFATLGHAFLFILPISGIAAVVPVLINKRPRPYQILYPGMAGILILEILISVLIFKDSGVLMISLSSPAMEIIKLNMDTSMIFFHPLKDLGPGLILNFAGICILCLLPFFYKNQYQTIEKNQNFYRHIIQEPAVSIEYKRFGMILSLFTVLIITYAWCDVSPTKLWENRGNAKEYLFGRQLSQSDMEYINNQEKRALEIEAAGLAREFMSNKYRDVVFSQQPNAEQKAKERDAVKQKLLAQMEEQEKQLIKNEARKNALIDKRGGYFPPETSLPKIRGYIIALIETVAIAIWGTLLAVICAIPISFFAAKNTLKLIISSEDLKSRSIRSSITFFVRRFLDSCRGFNEFVMALIFVAVIGLGPYAGILALWIHTFGILGKVFSEQIEAIESGQVEALTSTGAGAFQIIAFSVMPQIMPVLVSYTLLRFESNVRSAAILGFVGAGGIGFLIFDKLNGYLFREVCTMMIIIIMTVGIIDHFCGKIRMKFI</sequence>
<dbReference type="NCBIfam" id="TIGR01097">
    <property type="entry name" value="PhnE"/>
    <property type="match status" value="1"/>
</dbReference>
<dbReference type="GO" id="GO:0005886">
    <property type="term" value="C:plasma membrane"/>
    <property type="evidence" value="ECO:0007669"/>
    <property type="project" value="UniProtKB-SubCell"/>
</dbReference>
<feature type="transmembrane region" description="Helical" evidence="7">
    <location>
        <begin position="491"/>
        <end position="510"/>
    </location>
</feature>
<keyword evidence="11" id="KW-1185">Reference proteome</keyword>
<keyword evidence="2 7" id="KW-0813">Transport</keyword>